<dbReference type="PANTHER" id="PTHR35546:SF25">
    <property type="entry name" value="F-BOX DOMAIN-CONTAINING PROTEIN"/>
    <property type="match status" value="1"/>
</dbReference>
<dbReference type="Pfam" id="PF24750">
    <property type="entry name" value="b-prop_At3g26010-like"/>
    <property type="match status" value="1"/>
</dbReference>
<dbReference type="Pfam" id="PF00646">
    <property type="entry name" value="F-box"/>
    <property type="match status" value="1"/>
</dbReference>
<evidence type="ECO:0000259" key="1">
    <source>
        <dbReference type="Pfam" id="PF00646"/>
    </source>
</evidence>
<accession>A0AAV7E5I5</accession>
<feature type="domain" description="F-box protein At3g26010-like beta-propeller" evidence="2">
    <location>
        <begin position="91"/>
        <end position="308"/>
    </location>
</feature>
<dbReference type="SUPFAM" id="SSF50965">
    <property type="entry name" value="Galactose oxidase, central domain"/>
    <property type="match status" value="1"/>
</dbReference>
<dbReference type="InterPro" id="IPR011043">
    <property type="entry name" value="Gal_Oxase/kelch_b-propeller"/>
</dbReference>
<keyword evidence="4" id="KW-1185">Reference proteome</keyword>
<dbReference type="InterPro" id="IPR001810">
    <property type="entry name" value="F-box_dom"/>
</dbReference>
<gene>
    <name evidence="3" type="ORF">H6P81_018971</name>
</gene>
<name>A0AAV7E5I5_ARIFI</name>
<evidence type="ECO:0008006" key="5">
    <source>
        <dbReference type="Google" id="ProtNLM"/>
    </source>
</evidence>
<evidence type="ECO:0000313" key="4">
    <source>
        <dbReference type="Proteomes" id="UP000825729"/>
    </source>
</evidence>
<evidence type="ECO:0000259" key="2">
    <source>
        <dbReference type="Pfam" id="PF24750"/>
    </source>
</evidence>
<evidence type="ECO:0000313" key="3">
    <source>
        <dbReference type="EMBL" id="KAG9443117.1"/>
    </source>
</evidence>
<dbReference type="Gene3D" id="1.20.1280.50">
    <property type="match status" value="1"/>
</dbReference>
<feature type="domain" description="F-box" evidence="1">
    <location>
        <begin position="17"/>
        <end position="56"/>
    </location>
</feature>
<dbReference type="InterPro" id="IPR055290">
    <property type="entry name" value="At3g26010-like"/>
</dbReference>
<dbReference type="InterPro" id="IPR036047">
    <property type="entry name" value="F-box-like_dom_sf"/>
</dbReference>
<dbReference type="AlphaFoldDB" id="A0AAV7E5I5"/>
<dbReference type="Proteomes" id="UP000825729">
    <property type="component" value="Unassembled WGS sequence"/>
</dbReference>
<dbReference type="PANTHER" id="PTHR35546">
    <property type="entry name" value="F-BOX PROTEIN INTERACTION DOMAIN PROTEIN-RELATED"/>
    <property type="match status" value="1"/>
</dbReference>
<reference evidence="3 4" key="1">
    <citation type="submission" date="2021-07" db="EMBL/GenBank/DDBJ databases">
        <title>The Aristolochia fimbriata genome: insights into angiosperm evolution, floral development and chemical biosynthesis.</title>
        <authorList>
            <person name="Jiao Y."/>
        </authorList>
    </citation>
    <scope>NUCLEOTIDE SEQUENCE [LARGE SCALE GENOMIC DNA]</scope>
    <source>
        <strain evidence="3">IBCAS-2021</strain>
        <tissue evidence="3">Leaf</tissue>
    </source>
</reference>
<comment type="caution">
    <text evidence="3">The sequence shown here is derived from an EMBL/GenBank/DDBJ whole genome shotgun (WGS) entry which is preliminary data.</text>
</comment>
<proteinExistence type="predicted"/>
<sequence length="397" mass="45537">MIPSKRQAVLVNKPTDISSLNDDLMVEILGRLSLKPLYISKCVSKRWYGLIATSPLGKPTGKSAGLFVYDQTGKWGYSSVAPTDQFEEDLKKALDVNLRFLPFSPNVMVMGGSKGLLLCVHGRDHWLNFYVCNPLTKKWLEVPMPNNVNGGLKHSVTLDFEPKVSPHFKIIRYLHKCSTDPRRYGRPVYSMELEVFSSQTGRWIKNRVLHGPRATCSISQEISLNGSVYKLVNPLYIIAYHFRGNSIRVEEIQLPTAVTRASYGCIGEHGGRLYYSYWDHTVSIIWVLLDVRTRLWHMQHVMSFKSFSAVADRDLGKDKWKTVMFHPVAFLSDNEIVFLEESGGAVVYNCEEVRFRRMRIAMPYNVTETRFKVFSFTPCLVDPAKLLRPNYREPRQN</sequence>
<protein>
    <recommendedName>
        <fullName evidence="5">F-box domain-containing protein</fullName>
    </recommendedName>
</protein>
<dbReference type="SUPFAM" id="SSF81383">
    <property type="entry name" value="F-box domain"/>
    <property type="match status" value="1"/>
</dbReference>
<organism evidence="3 4">
    <name type="scientific">Aristolochia fimbriata</name>
    <name type="common">White veined hardy Dutchman's pipe vine</name>
    <dbReference type="NCBI Taxonomy" id="158543"/>
    <lineage>
        <taxon>Eukaryota</taxon>
        <taxon>Viridiplantae</taxon>
        <taxon>Streptophyta</taxon>
        <taxon>Embryophyta</taxon>
        <taxon>Tracheophyta</taxon>
        <taxon>Spermatophyta</taxon>
        <taxon>Magnoliopsida</taxon>
        <taxon>Magnoliidae</taxon>
        <taxon>Piperales</taxon>
        <taxon>Aristolochiaceae</taxon>
        <taxon>Aristolochia</taxon>
    </lineage>
</organism>
<dbReference type="InterPro" id="IPR056592">
    <property type="entry name" value="Beta-prop_At3g26010-like"/>
</dbReference>
<dbReference type="EMBL" id="JAINDJ010000007">
    <property type="protein sequence ID" value="KAG9443117.1"/>
    <property type="molecule type" value="Genomic_DNA"/>
</dbReference>